<keyword evidence="3 5" id="KW-0326">Glycosidase</keyword>
<dbReference type="GO" id="GO:0031176">
    <property type="term" value="F:endo-1,4-beta-xylanase activity"/>
    <property type="evidence" value="ECO:0007669"/>
    <property type="project" value="UniProtKB-EC"/>
</dbReference>
<sequence length="386" mass="44438">MKFLIYSFLAMIFGYSEISEINETKPKTNSEDEYESLAKAAEGLFKIGTALNERQLNSGENESLAITKEHFNAIVAENCMKSGRIQPVEGEFVWEHADRFVEFGEKHGMEINGHTLIWHSQAPKWFFVDEQGNDVSKEVLIERMETHINTLVGRYKGRVHTWDVVNETILDDGSWRNSKFYQILGEDFVKIAFELAHKADPEARLFYNDYSMAMPGKREGVVNMVKNLQKQGVKIDGIGMQGHVGLDYPSLEEFENSIKAFADLGVEVMITEMDVSALPNPSNHQGAEISDSIEYQQMLNPYTEGLPDSVQQRFNERYLDFFNLFLKYKDNISRVTFWGVTDRYSWKNNFPVRGRTDYPLLFDRDYQAKAVVSDIIELLGEHRMAQ</sequence>
<dbReference type="InterPro" id="IPR017853">
    <property type="entry name" value="GH"/>
</dbReference>
<dbReference type="STRING" id="1189612.A33Q_3900"/>
<dbReference type="eggNOG" id="COG3693">
    <property type="taxonomic scope" value="Bacteria"/>
</dbReference>
<organism evidence="7 8">
    <name type="scientific">Indibacter alkaliphilus (strain CCUG 57479 / KCTC 22604 / LW1)</name>
    <dbReference type="NCBI Taxonomy" id="1189612"/>
    <lineage>
        <taxon>Bacteria</taxon>
        <taxon>Pseudomonadati</taxon>
        <taxon>Bacteroidota</taxon>
        <taxon>Cytophagia</taxon>
        <taxon>Cytophagales</taxon>
        <taxon>Cyclobacteriaceae</taxon>
    </lineage>
</organism>
<dbReference type="Pfam" id="PF00331">
    <property type="entry name" value="Glyco_hydro_10"/>
    <property type="match status" value="1"/>
</dbReference>
<dbReference type="RefSeq" id="WP_009035045.1">
    <property type="nucleotide sequence ID" value="NZ_ALWO02000049.1"/>
</dbReference>
<name>S2D1Q6_INDAL</name>
<evidence type="ECO:0000256" key="2">
    <source>
        <dbReference type="ARBA" id="ARBA00023277"/>
    </source>
</evidence>
<comment type="catalytic activity">
    <reaction evidence="5">
        <text>Endohydrolysis of (1-&gt;4)-beta-D-xylosidic linkages in xylans.</text>
        <dbReference type="EC" id="3.2.1.8"/>
    </reaction>
</comment>
<keyword evidence="8" id="KW-1185">Reference proteome</keyword>
<dbReference type="Gene3D" id="3.20.20.80">
    <property type="entry name" value="Glycosidases"/>
    <property type="match status" value="1"/>
</dbReference>
<dbReference type="PANTHER" id="PTHR31490">
    <property type="entry name" value="GLYCOSYL HYDROLASE"/>
    <property type="match status" value="1"/>
</dbReference>
<evidence type="ECO:0000256" key="4">
    <source>
        <dbReference type="ARBA" id="ARBA00023326"/>
    </source>
</evidence>
<comment type="caution">
    <text evidence="7">The sequence shown here is derived from an EMBL/GenBank/DDBJ whole genome shotgun (WGS) entry which is preliminary data.</text>
</comment>
<dbReference type="InterPro" id="IPR044846">
    <property type="entry name" value="GH10"/>
</dbReference>
<protein>
    <recommendedName>
        <fullName evidence="5">Beta-xylanase</fullName>
        <ecNumber evidence="5">3.2.1.8</ecNumber>
    </recommendedName>
</protein>
<proteinExistence type="inferred from homology"/>
<dbReference type="Proteomes" id="UP000006073">
    <property type="component" value="Unassembled WGS sequence"/>
</dbReference>
<evidence type="ECO:0000259" key="6">
    <source>
        <dbReference type="PROSITE" id="PS51760"/>
    </source>
</evidence>
<evidence type="ECO:0000256" key="1">
    <source>
        <dbReference type="ARBA" id="ARBA00022801"/>
    </source>
</evidence>
<evidence type="ECO:0000313" key="7">
    <source>
        <dbReference type="EMBL" id="EOZ92809.1"/>
    </source>
</evidence>
<keyword evidence="2 5" id="KW-0119">Carbohydrate metabolism</keyword>
<evidence type="ECO:0000256" key="5">
    <source>
        <dbReference type="RuleBase" id="RU361174"/>
    </source>
</evidence>
<dbReference type="PRINTS" id="PR00134">
    <property type="entry name" value="GLHYDRLASE10"/>
</dbReference>
<dbReference type="InterPro" id="IPR001000">
    <property type="entry name" value="GH10_dom"/>
</dbReference>
<dbReference type="GO" id="GO:0045493">
    <property type="term" value="P:xylan catabolic process"/>
    <property type="evidence" value="ECO:0007669"/>
    <property type="project" value="UniProtKB-KW"/>
</dbReference>
<dbReference type="PANTHER" id="PTHR31490:SF90">
    <property type="entry name" value="ENDO-1,4-BETA-XYLANASE A"/>
    <property type="match status" value="1"/>
</dbReference>
<accession>S2D1Q6</accession>
<dbReference type="AlphaFoldDB" id="S2D1Q6"/>
<dbReference type="EC" id="3.2.1.8" evidence="5"/>
<dbReference type="OrthoDB" id="9809277at2"/>
<comment type="similarity">
    <text evidence="5">Belongs to the glycosyl hydrolase 10 (cellulase F) family.</text>
</comment>
<dbReference type="SUPFAM" id="SSF51445">
    <property type="entry name" value="(Trans)glycosidases"/>
    <property type="match status" value="1"/>
</dbReference>
<dbReference type="PROSITE" id="PS51760">
    <property type="entry name" value="GH10_2"/>
    <property type="match status" value="1"/>
</dbReference>
<feature type="domain" description="GH10" evidence="6">
    <location>
        <begin position="31"/>
        <end position="378"/>
    </location>
</feature>
<evidence type="ECO:0000256" key="3">
    <source>
        <dbReference type="ARBA" id="ARBA00023295"/>
    </source>
</evidence>
<dbReference type="SMART" id="SM00633">
    <property type="entry name" value="Glyco_10"/>
    <property type="match status" value="1"/>
</dbReference>
<keyword evidence="1 5" id="KW-0378">Hydrolase</keyword>
<keyword evidence="4 5" id="KW-0624">Polysaccharide degradation</keyword>
<dbReference type="EMBL" id="ALWO02000049">
    <property type="protein sequence ID" value="EOZ92809.1"/>
    <property type="molecule type" value="Genomic_DNA"/>
</dbReference>
<evidence type="ECO:0000313" key="8">
    <source>
        <dbReference type="Proteomes" id="UP000006073"/>
    </source>
</evidence>
<reference evidence="7 8" key="1">
    <citation type="journal article" date="2013" name="Genome Announc.">
        <title>Draft Genome Sequence of Indibacter alkaliphilus Strain LW1T, Isolated from Lonar Lake, a Haloalkaline Lake in the Buldana District of Maharashtra, India.</title>
        <authorList>
            <person name="Singh A."/>
            <person name="Kumar Jangir P."/>
            <person name="Sharma R."/>
            <person name="Singh A."/>
            <person name="Kumar Pinnaka A."/>
            <person name="Shivaji S."/>
        </authorList>
    </citation>
    <scope>NUCLEOTIDE SEQUENCE [LARGE SCALE GENOMIC DNA]</scope>
    <source>
        <strain evidence="8">CCUG 57479 / KCTC 22604 / LW1</strain>
    </source>
</reference>
<gene>
    <name evidence="7" type="ORF">A33Q_3900</name>
</gene>